<dbReference type="AlphaFoldDB" id="A0A2S1SP49"/>
<evidence type="ECO:0000313" key="2">
    <source>
        <dbReference type="Proteomes" id="UP000244900"/>
    </source>
</evidence>
<proteinExistence type="predicted"/>
<reference evidence="1 2" key="1">
    <citation type="submission" date="2018-05" db="EMBL/GenBank/DDBJ databases">
        <title>Complete genome sequence of sponge-derived Streptomyces sp. HNM0039.</title>
        <authorList>
            <person name="Huang X."/>
            <person name="Zhou S."/>
        </authorList>
    </citation>
    <scope>NUCLEOTIDE SEQUENCE [LARGE SCALE GENOMIC DNA]</scope>
    <source>
        <strain evidence="1 2">HNM0039</strain>
    </source>
</reference>
<gene>
    <name evidence="1" type="ORF">DDW44_04670</name>
</gene>
<keyword evidence="2" id="KW-1185">Reference proteome</keyword>
<sequence length="242" mass="26233">MIDILQATSDVLEESGKKSLDASLHLPMAEMIADYTPETHEILAQLDAEYVTHISDGKPWRDESGVHIAVDHEVLVRVLRALSQTPEAYAEVRAAEGHYAAENLASISPTADGAALSARPAGNARALGVLDAIAEDVTSALHEDEAVEWDKRMVQLLRSKSPAGVPSYASDAAGYIDTMWTRTLMPTTRNGDKTFREQSSRILDPWGKGRGDGFKPPSGLKEDCVNGQFGAYEETKRALGDL</sequence>
<dbReference type="KEGG" id="stir:DDW44_04670"/>
<dbReference type="OrthoDB" id="4328194at2"/>
<evidence type="ECO:0000313" key="1">
    <source>
        <dbReference type="EMBL" id="AWI28165.1"/>
    </source>
</evidence>
<dbReference type="Proteomes" id="UP000244900">
    <property type="component" value="Chromosome"/>
</dbReference>
<name>A0A2S1SP49_9ACTN</name>
<dbReference type="RefSeq" id="WP_108905616.1">
    <property type="nucleotide sequence ID" value="NZ_CP029188.1"/>
</dbReference>
<protein>
    <submittedName>
        <fullName evidence="1">Uncharacterized protein</fullName>
    </submittedName>
</protein>
<accession>A0A2S1SP49</accession>
<organism evidence="1 2">
    <name type="scientific">Streptomyces tirandamycinicus</name>
    <dbReference type="NCBI Taxonomy" id="2174846"/>
    <lineage>
        <taxon>Bacteria</taxon>
        <taxon>Bacillati</taxon>
        <taxon>Actinomycetota</taxon>
        <taxon>Actinomycetes</taxon>
        <taxon>Kitasatosporales</taxon>
        <taxon>Streptomycetaceae</taxon>
        <taxon>Streptomyces</taxon>
    </lineage>
</organism>
<dbReference type="EMBL" id="CP029188">
    <property type="protein sequence ID" value="AWI28165.1"/>
    <property type="molecule type" value="Genomic_DNA"/>
</dbReference>